<dbReference type="InterPro" id="IPR019133">
    <property type="entry name" value="MIC60"/>
</dbReference>
<comment type="function">
    <text evidence="7">Component of the MICOS complex, a large protein complex of the mitochondrial inner membrane that plays crucial roles in the maintenance of crista junctions, inner membrane architecture, and formation of contact sites to the outer membrane.</text>
</comment>
<keyword evidence="2 7" id="KW-0812">Transmembrane</keyword>
<reference evidence="10" key="1">
    <citation type="journal article" date="2014" name="PLoS Negl. Trop. Dis.">
        <title>An updated insight into the Sialotranscriptome of Triatoma infestans: developmental stage and geographic variations.</title>
        <authorList>
            <person name="Schwarz A."/>
            <person name="Medrano-Mercado N."/>
            <person name="Schaub G.A."/>
            <person name="Struchiner C.J."/>
            <person name="Bargues M.D."/>
            <person name="Levy M.Z."/>
            <person name="Ribeiro J.M."/>
        </authorList>
    </citation>
    <scope>NUCLEOTIDE SEQUENCE</scope>
    <source>
        <strain evidence="10">Chile</strain>
        <tissue evidence="10">Salivary glands</tissue>
    </source>
</reference>
<keyword evidence="4" id="KW-1133">Transmembrane helix</keyword>
<evidence type="ECO:0000256" key="5">
    <source>
        <dbReference type="ARBA" id="ARBA00023128"/>
    </source>
</evidence>
<keyword evidence="3 7" id="KW-0999">Mitochondrion inner membrane</keyword>
<protein>
    <recommendedName>
        <fullName evidence="7">MICOS complex subunit MIC60</fullName>
    </recommendedName>
    <alternativeName>
        <fullName evidence="7">Mitofilin</fullName>
    </alternativeName>
</protein>
<proteinExistence type="evidence at transcript level"/>
<dbReference type="GO" id="GO:0042407">
    <property type="term" value="P:cristae formation"/>
    <property type="evidence" value="ECO:0007669"/>
    <property type="project" value="TreeGrafter"/>
</dbReference>
<comment type="similarity">
    <text evidence="1 7">Belongs to the MICOS complex subunit Mic60 family.</text>
</comment>
<dbReference type="PANTHER" id="PTHR15415:SF7">
    <property type="entry name" value="MICOS COMPLEX SUBUNIT MIC60"/>
    <property type="match status" value="1"/>
</dbReference>
<accession>A0A023EYF3</accession>
<keyword evidence="6" id="KW-0472">Membrane</keyword>
<organism evidence="10">
    <name type="scientific">Triatoma infestans</name>
    <name type="common">Assassin bug</name>
    <dbReference type="NCBI Taxonomy" id="30076"/>
    <lineage>
        <taxon>Eukaryota</taxon>
        <taxon>Metazoa</taxon>
        <taxon>Ecdysozoa</taxon>
        <taxon>Arthropoda</taxon>
        <taxon>Hexapoda</taxon>
        <taxon>Insecta</taxon>
        <taxon>Pterygota</taxon>
        <taxon>Neoptera</taxon>
        <taxon>Paraneoptera</taxon>
        <taxon>Hemiptera</taxon>
        <taxon>Heteroptera</taxon>
        <taxon>Panheteroptera</taxon>
        <taxon>Cimicomorpha</taxon>
        <taxon>Reduviidae</taxon>
        <taxon>Triatominae</taxon>
        <taxon>Triatoma</taxon>
    </lineage>
</organism>
<comment type="subunit">
    <text evidence="7">Component of the mitochondrial contact site and cristae organizing system (MICOS) complex.</text>
</comment>
<evidence type="ECO:0000256" key="8">
    <source>
        <dbReference type="SAM" id="Coils"/>
    </source>
</evidence>
<dbReference type="EMBL" id="GBBI01004585">
    <property type="protein sequence ID" value="JAC14127.1"/>
    <property type="molecule type" value="mRNA"/>
</dbReference>
<evidence type="ECO:0000256" key="9">
    <source>
        <dbReference type="SAM" id="MobiDB-lite"/>
    </source>
</evidence>
<evidence type="ECO:0000256" key="1">
    <source>
        <dbReference type="ARBA" id="ARBA00010877"/>
    </source>
</evidence>
<evidence type="ECO:0000313" key="10">
    <source>
        <dbReference type="EMBL" id="JAC14127.1"/>
    </source>
</evidence>
<dbReference type="PANTHER" id="PTHR15415">
    <property type="entry name" value="MITOFILIN"/>
    <property type="match status" value="1"/>
</dbReference>
<dbReference type="GO" id="GO:0061617">
    <property type="term" value="C:MICOS complex"/>
    <property type="evidence" value="ECO:0007669"/>
    <property type="project" value="TreeGrafter"/>
</dbReference>
<feature type="coiled-coil region" evidence="8">
    <location>
        <begin position="451"/>
        <end position="490"/>
    </location>
</feature>
<name>A0A023EYF3_TRIIF</name>
<sequence length="720" mass="82389">MFRHCSKFPFGIVTKSGVQRQYYVRFYKTTAYNRDKSKQTEQKECPKEGSGRGFYYTLGAVVLGTGAVVAYAKHDPEFRAWLNDNVPGSDGFIAFITAEETSHIDYLVRYIKKLKQMVWNEIMNMISSGGDGKPKKKDELGPCDSKGQPYVPPPSPFQPLAEKEEPPKQEAKSPKDSLVDDAKEKTEAAIKQVADDLTPKNLANLENLINVAAAAAIRAYTQAVCILREHAEDIYTLVEESVDKVDPKIWPHIKQKGEERERLIKDAEQNAKEAVSRVNVLKDYLQDPKLPGGEEVRERAKRNLDKVLADIDEAKKIFENERAKVAVTDKYWSKVQEARKHFAEELEILFPNVRLSERNMKLAEGEIDLFILYAFQNILYYQKELSKLDTVSALRLQQALEEVKKQADPDLTEECVEQEIEKVKRKYGLEFQKRMLMLRAECERNMRLQMKRQAEAHADHLMEAMQMKEKEMERKLRREMEERLLEEKNKFKEEVAAMVGRLRGMDDAMRTRANQDRKAQQSQILWSACQSLEAALRAPAKCEKSMHDTMRPLQSEVNAISKAAVPGDELVEVVIKSLPAEVMSRGVYNDIALKERFLNVERVAKRVALLPEGGASLPLMLLSYLQSLFIITPANPIPAYELANEPFEPAKFNTFDILQRARYWMDRGDFFQALRYMNLLEGAPRVVASEWMREARIYLETLQAARALMAHASAAGLSYS</sequence>
<feature type="coiled-coil region" evidence="8">
    <location>
        <begin position="264"/>
        <end position="324"/>
    </location>
</feature>
<keyword evidence="8" id="KW-0175">Coiled coil</keyword>
<evidence type="ECO:0000256" key="3">
    <source>
        <dbReference type="ARBA" id="ARBA00022792"/>
    </source>
</evidence>
<evidence type="ECO:0000256" key="7">
    <source>
        <dbReference type="RuleBase" id="RU363000"/>
    </source>
</evidence>
<keyword evidence="5 7" id="KW-0496">Mitochondrion</keyword>
<dbReference type="Pfam" id="PF09731">
    <property type="entry name" value="Mitofilin"/>
    <property type="match status" value="1"/>
</dbReference>
<evidence type="ECO:0000256" key="6">
    <source>
        <dbReference type="ARBA" id="ARBA00023136"/>
    </source>
</evidence>
<comment type="subcellular location">
    <subcellularLocation>
        <location evidence="7">Mitochondrion inner membrane</location>
        <topology evidence="7">Single-pass membrane protein</topology>
    </subcellularLocation>
</comment>
<evidence type="ECO:0000256" key="4">
    <source>
        <dbReference type="ARBA" id="ARBA00022989"/>
    </source>
</evidence>
<evidence type="ECO:0000256" key="2">
    <source>
        <dbReference type="ARBA" id="ARBA00022692"/>
    </source>
</evidence>
<feature type="compositionally biased region" description="Basic and acidic residues" evidence="9">
    <location>
        <begin position="161"/>
        <end position="183"/>
    </location>
</feature>
<feature type="region of interest" description="Disordered" evidence="9">
    <location>
        <begin position="128"/>
        <end position="183"/>
    </location>
</feature>
<dbReference type="AlphaFoldDB" id="A0A023EYF3"/>